<name>A0A0V1FP85_TRIPS</name>
<comment type="caution">
    <text evidence="1">The sequence shown here is derived from an EMBL/GenBank/DDBJ whole genome shotgun (WGS) entry which is preliminary data.</text>
</comment>
<organism evidence="1 2">
    <name type="scientific">Trichinella pseudospiralis</name>
    <name type="common">Parasitic roundworm</name>
    <dbReference type="NCBI Taxonomy" id="6337"/>
    <lineage>
        <taxon>Eukaryota</taxon>
        <taxon>Metazoa</taxon>
        <taxon>Ecdysozoa</taxon>
        <taxon>Nematoda</taxon>
        <taxon>Enoplea</taxon>
        <taxon>Dorylaimia</taxon>
        <taxon>Trichinellida</taxon>
        <taxon>Trichinellidae</taxon>
        <taxon>Trichinella</taxon>
    </lineage>
</organism>
<sequence length="66" mass="7689">MHNVKSDVGHFAIIVTNNVANSYFEGQKKEENISLMTSVVQIYIICKKNEKKTCFSIMFEKNIRFE</sequence>
<dbReference type="EMBL" id="JYDT01000053">
    <property type="protein sequence ID" value="KRY87567.1"/>
    <property type="molecule type" value="Genomic_DNA"/>
</dbReference>
<evidence type="ECO:0000313" key="2">
    <source>
        <dbReference type="Proteomes" id="UP000054995"/>
    </source>
</evidence>
<protein>
    <submittedName>
        <fullName evidence="1">Uncharacterized protein</fullName>
    </submittedName>
</protein>
<dbReference type="Proteomes" id="UP000054995">
    <property type="component" value="Unassembled WGS sequence"/>
</dbReference>
<accession>A0A0V1FP85</accession>
<gene>
    <name evidence="1" type="ORF">T4D_12382</name>
</gene>
<evidence type="ECO:0000313" key="1">
    <source>
        <dbReference type="EMBL" id="KRY87567.1"/>
    </source>
</evidence>
<reference evidence="1 2" key="1">
    <citation type="submission" date="2015-01" db="EMBL/GenBank/DDBJ databases">
        <title>Evolution of Trichinella species and genotypes.</title>
        <authorList>
            <person name="Korhonen P.K."/>
            <person name="Edoardo P."/>
            <person name="Giuseppe L.R."/>
            <person name="Gasser R.B."/>
        </authorList>
    </citation>
    <scope>NUCLEOTIDE SEQUENCE [LARGE SCALE GENOMIC DNA]</scope>
    <source>
        <strain evidence="1">ISS470</strain>
    </source>
</reference>
<keyword evidence="2" id="KW-1185">Reference proteome</keyword>
<proteinExistence type="predicted"/>
<dbReference type="AlphaFoldDB" id="A0A0V1FP85"/>